<name>A0A6M4JDL7_9MOLU</name>
<keyword evidence="1" id="KW-1133">Transmembrane helix</keyword>
<keyword evidence="1" id="KW-0472">Membrane</keyword>
<dbReference type="NCBIfam" id="NF045955">
    <property type="entry name" value="MHO_4530_fam"/>
    <property type="match status" value="1"/>
</dbReference>
<dbReference type="EMBL" id="CP053097">
    <property type="protein sequence ID" value="QJR44338.1"/>
    <property type="molecule type" value="Genomic_DNA"/>
</dbReference>
<proteinExistence type="predicted"/>
<protein>
    <submittedName>
        <fullName evidence="2">Uncharacterized protein</fullName>
    </submittedName>
</protein>
<evidence type="ECO:0000256" key="1">
    <source>
        <dbReference type="SAM" id="Phobius"/>
    </source>
</evidence>
<evidence type="ECO:0000313" key="2">
    <source>
        <dbReference type="EMBL" id="QJR44338.1"/>
    </source>
</evidence>
<keyword evidence="1" id="KW-0812">Transmembrane</keyword>
<dbReference type="AlphaFoldDB" id="A0A6M4JDL7"/>
<reference evidence="2 3" key="1">
    <citation type="submission" date="2020-05" db="EMBL/GenBank/DDBJ databases">
        <title>Novel Mycoplasma species detected in Mirounga angustirostris (northern elephant seal) from the USA.</title>
        <authorList>
            <person name="Volokhov D.V."/>
        </authorList>
    </citation>
    <scope>NUCLEOTIDE SEQUENCE [LARGE SCALE GENOMIC DNA]</scope>
    <source>
        <strain evidence="2 3">Mirounga ES2806-NAS</strain>
    </source>
</reference>
<sequence>MTLVILISIFLLIIFVTIIIIIFAYVNKYKNTYGFIPLTIDYKNKRIKLLSYQNISGNLIPFTSNQKFNKGHWLSFQEFSNLFLTNFQSTILDLFQEIKHSKKDISIDLKTNKYNMKLTLISPSNINEENAALLYWQSVQKDTHIQINYVNNYNDINQEKNSFKIFLNLKDINIQKKDFIVKYIVSKLDRKYKYKLFIKYSIIYLCVNIDKHNLLNKYFYKLLKTFETSFLDKLCNGIIFIPNNFKISNLDNNIDEIEYLQYLTKKESQILVLNNSYLTDEKINQFEKNYKKIANLLQKGVIKYQEQPIYEFLNKPSNIKFVYPEIDNNNYESNFVLINTSLKYNFLDKFVNIKIKNKTDVFLFPIIDYEFLYLSEQEIKKYFTQQIDQIKIVVVIDKLNNWNLIYKKALSLKAYGIDVIIGFATINNNVIQLLQKLNSQWVVITNKITSSLDISKDFSYLVGLINYVKDTNIKFIFENLNIVKQGYKIRKNLNNFLYSKETE</sequence>
<dbReference type="KEGG" id="mmio:HLA92_02770"/>
<organism evidence="2 3">
    <name type="scientific">Mycoplasma miroungirhinis</name>
    <dbReference type="NCBI Taxonomy" id="754516"/>
    <lineage>
        <taxon>Bacteria</taxon>
        <taxon>Bacillati</taxon>
        <taxon>Mycoplasmatota</taxon>
        <taxon>Mollicutes</taxon>
        <taxon>Mycoplasmataceae</taxon>
        <taxon>Mycoplasma</taxon>
    </lineage>
</organism>
<accession>A0A6M4JDL7</accession>
<dbReference type="RefSeq" id="WP_171113314.1">
    <property type="nucleotide sequence ID" value="NZ_CP053097.1"/>
</dbReference>
<dbReference type="Proteomes" id="UP000502118">
    <property type="component" value="Chromosome"/>
</dbReference>
<keyword evidence="3" id="KW-1185">Reference proteome</keyword>
<evidence type="ECO:0000313" key="3">
    <source>
        <dbReference type="Proteomes" id="UP000502118"/>
    </source>
</evidence>
<gene>
    <name evidence="2" type="ORF">HLA92_02770</name>
</gene>
<feature type="transmembrane region" description="Helical" evidence="1">
    <location>
        <begin position="6"/>
        <end position="26"/>
    </location>
</feature>